<dbReference type="Pfam" id="PF00884">
    <property type="entry name" value="Sulfatase"/>
    <property type="match status" value="1"/>
</dbReference>
<dbReference type="CDD" id="cd16015">
    <property type="entry name" value="LTA_synthase"/>
    <property type="match status" value="1"/>
</dbReference>
<dbReference type="PANTHER" id="PTHR47371:SF3">
    <property type="entry name" value="PHOSPHOGLYCEROL TRANSFERASE I"/>
    <property type="match status" value="1"/>
</dbReference>
<comment type="subcellular location">
    <subcellularLocation>
        <location evidence="1">Cell membrane</location>
        <topology evidence="1">Multi-pass membrane protein</topology>
    </subcellularLocation>
</comment>
<organism evidence="8 9">
    <name type="scientific">Bacteroides mediterraneensis</name>
    <dbReference type="NCBI Taxonomy" id="1841856"/>
    <lineage>
        <taxon>Bacteria</taxon>
        <taxon>Pseudomonadati</taxon>
        <taxon>Bacteroidota</taxon>
        <taxon>Bacteroidia</taxon>
        <taxon>Bacteroidales</taxon>
        <taxon>Bacteroidaceae</taxon>
        <taxon>Bacteroides</taxon>
    </lineage>
</organism>
<evidence type="ECO:0000256" key="5">
    <source>
        <dbReference type="ARBA" id="ARBA00023136"/>
    </source>
</evidence>
<feature type="transmembrane region" description="Helical" evidence="6">
    <location>
        <begin position="45"/>
        <end position="74"/>
    </location>
</feature>
<protein>
    <submittedName>
        <fullName evidence="8">Sulfatase-like hydrolase/transferase</fullName>
    </submittedName>
</protein>
<dbReference type="PIRSF" id="PIRSF005091">
    <property type="entry name" value="Mmb_sulf_HI1246"/>
    <property type="match status" value="1"/>
</dbReference>
<dbReference type="RefSeq" id="WP_204474526.1">
    <property type="nucleotide sequence ID" value="NZ_JACJJW010000004.1"/>
</dbReference>
<name>A0ABS2ETL7_9BACE</name>
<keyword evidence="9" id="KW-1185">Reference proteome</keyword>
<evidence type="ECO:0000256" key="6">
    <source>
        <dbReference type="SAM" id="Phobius"/>
    </source>
</evidence>
<evidence type="ECO:0000256" key="4">
    <source>
        <dbReference type="ARBA" id="ARBA00022989"/>
    </source>
</evidence>
<proteinExistence type="predicted"/>
<keyword evidence="3 6" id="KW-0812">Transmembrane</keyword>
<feature type="domain" description="Sulfatase N-terminal" evidence="7">
    <location>
        <begin position="267"/>
        <end position="532"/>
    </location>
</feature>
<gene>
    <name evidence="8" type="ORF">H6A31_02845</name>
</gene>
<dbReference type="EMBL" id="JACJJW010000004">
    <property type="protein sequence ID" value="MBM6757635.1"/>
    <property type="molecule type" value="Genomic_DNA"/>
</dbReference>
<dbReference type="SUPFAM" id="SSF53649">
    <property type="entry name" value="Alkaline phosphatase-like"/>
    <property type="match status" value="1"/>
</dbReference>
<feature type="transmembrane region" description="Helical" evidence="6">
    <location>
        <begin position="86"/>
        <end position="108"/>
    </location>
</feature>
<keyword evidence="2" id="KW-1003">Cell membrane</keyword>
<dbReference type="InterPro" id="IPR012160">
    <property type="entry name" value="LtaS-like"/>
</dbReference>
<evidence type="ECO:0000313" key="8">
    <source>
        <dbReference type="EMBL" id="MBM6757635.1"/>
    </source>
</evidence>
<reference evidence="8 9" key="1">
    <citation type="journal article" date="2021" name="Sci. Rep.">
        <title>The distribution of antibiotic resistance genes in chicken gut microbiota commensals.</title>
        <authorList>
            <person name="Juricova H."/>
            <person name="Matiasovicova J."/>
            <person name="Kubasova T."/>
            <person name="Cejkova D."/>
            <person name="Rychlik I."/>
        </authorList>
    </citation>
    <scope>NUCLEOTIDE SEQUENCE [LARGE SCALE GENOMIC DNA]</scope>
    <source>
        <strain evidence="8 9">An801</strain>
    </source>
</reference>
<comment type="caution">
    <text evidence="8">The sequence shown here is derived from an EMBL/GenBank/DDBJ whole genome shotgun (WGS) entry which is preliminary data.</text>
</comment>
<dbReference type="Gene3D" id="3.30.1120.80">
    <property type="match status" value="1"/>
</dbReference>
<feature type="transmembrane region" description="Helical" evidence="6">
    <location>
        <begin position="128"/>
        <end position="154"/>
    </location>
</feature>
<accession>A0ABS2ETL7</accession>
<evidence type="ECO:0000259" key="7">
    <source>
        <dbReference type="Pfam" id="PF00884"/>
    </source>
</evidence>
<dbReference type="InterPro" id="IPR017850">
    <property type="entry name" value="Alkaline_phosphatase_core_sf"/>
</dbReference>
<dbReference type="PANTHER" id="PTHR47371">
    <property type="entry name" value="LIPOTEICHOIC ACID SYNTHASE"/>
    <property type="match status" value="1"/>
</dbReference>
<evidence type="ECO:0000256" key="3">
    <source>
        <dbReference type="ARBA" id="ARBA00022692"/>
    </source>
</evidence>
<keyword evidence="4 6" id="KW-1133">Transmembrane helix</keyword>
<dbReference type="InterPro" id="IPR050448">
    <property type="entry name" value="OpgB/LTA_synthase_biosynth"/>
</dbReference>
<dbReference type="Gene3D" id="3.40.720.10">
    <property type="entry name" value="Alkaline Phosphatase, subunit A"/>
    <property type="match status" value="1"/>
</dbReference>
<dbReference type="Proteomes" id="UP000703295">
    <property type="component" value="Unassembled WGS sequence"/>
</dbReference>
<sequence>MKKRLAYLGCIFAAILGYFLLQKPIFMLYNGALEKGVSFMDYLKVLYHGFTLDAATTGYLTALPWLIILVSIWFRHFPLRKILVGYYALIALATTLVFIGDMALYPFWGFKLDASIFLYLDSPKNAMASVSVGFILIRMMCILILSALLTWGLYKITPAQLPQVPQVRKRLTGSLVTILLGGILFIIIRGGVTESTSNVGQAYFCDNEFLNHSAVNPDFSLLSSISKTTDFSKQFNFFDEEKRASLFDGLYADTGENTVSLLNTQRPNVLIILMESFGGVFVEPLGGLPDVSPNLNRLSKEGVFFTNCYANSFRTDRGTICTFSGYQSFPTVSVMKSPAKSRTLPSIAGKLREQGYATDFLYGGDINFTNMKSYLLSSGYQHLTADVDFTLEERKNPWGVNDDITFEHLYQQIKTRTGNQPWHTAFLTLSSHEPFEVPYHRLNEKIPNAFAFTDDCLGKFIDKLKALPQWKNLLIVCLPDHGFYYPEEGLVHDPRIHHIPMLWLGGVVKQPMVIDKLMNQSDMAATLLAQLGLSHKEFNFSRNVLGKDYKYPFAYYTYNNGFAFCDSTGVTLIDNNSDKALIESPAPNARRTELGKAILQSSYDDLGAR</sequence>
<dbReference type="InterPro" id="IPR000917">
    <property type="entry name" value="Sulfatase_N"/>
</dbReference>
<evidence type="ECO:0000256" key="1">
    <source>
        <dbReference type="ARBA" id="ARBA00004651"/>
    </source>
</evidence>
<evidence type="ECO:0000313" key="9">
    <source>
        <dbReference type="Proteomes" id="UP000703295"/>
    </source>
</evidence>
<feature type="transmembrane region" description="Helical" evidence="6">
    <location>
        <begin position="175"/>
        <end position="192"/>
    </location>
</feature>
<keyword evidence="5 6" id="KW-0472">Membrane</keyword>
<evidence type="ECO:0000256" key="2">
    <source>
        <dbReference type="ARBA" id="ARBA00022475"/>
    </source>
</evidence>